<dbReference type="SUPFAM" id="SSF53041">
    <property type="entry name" value="Resolvase-like"/>
    <property type="match status" value="1"/>
</dbReference>
<evidence type="ECO:0000259" key="2">
    <source>
        <dbReference type="PROSITE" id="PS51736"/>
    </source>
</evidence>
<dbReference type="InterPro" id="IPR036162">
    <property type="entry name" value="Resolvase-like_N_sf"/>
</dbReference>
<feature type="coiled-coil region" evidence="1">
    <location>
        <begin position="381"/>
        <end position="415"/>
    </location>
</feature>
<dbReference type="PANTHER" id="PTHR30461">
    <property type="entry name" value="DNA-INVERTASE FROM LAMBDOID PROPHAGE"/>
    <property type="match status" value="1"/>
</dbReference>
<dbReference type="AlphaFoldDB" id="A0A5B8UH50"/>
<dbReference type="Pfam" id="PF07508">
    <property type="entry name" value="Recombinase"/>
    <property type="match status" value="1"/>
</dbReference>
<dbReference type="InterPro" id="IPR050639">
    <property type="entry name" value="SSR_resolvase"/>
</dbReference>
<keyword evidence="1" id="KW-0175">Coiled coil</keyword>
<dbReference type="PANTHER" id="PTHR30461:SF23">
    <property type="entry name" value="DNA RECOMBINASE-RELATED"/>
    <property type="match status" value="1"/>
</dbReference>
<keyword evidence="4" id="KW-1185">Reference proteome</keyword>
<evidence type="ECO:0000313" key="4">
    <source>
        <dbReference type="Proteomes" id="UP000321204"/>
    </source>
</evidence>
<proteinExistence type="predicted"/>
<dbReference type="KEGG" id="fgg:FSB75_07245"/>
<feature type="domain" description="Resolvase/invertase-type recombinase catalytic" evidence="2">
    <location>
        <begin position="32"/>
        <end position="181"/>
    </location>
</feature>
<dbReference type="InterPro" id="IPR038109">
    <property type="entry name" value="DNA_bind_recomb_sf"/>
</dbReference>
<dbReference type="CDD" id="cd00338">
    <property type="entry name" value="Ser_Recombinase"/>
    <property type="match status" value="1"/>
</dbReference>
<accession>A0A5B8UH50</accession>
<dbReference type="Proteomes" id="UP000321204">
    <property type="component" value="Chromosome"/>
</dbReference>
<sequence>MSQKTIKSKQKVGVGFGKFAKGGTVKIASTENCVIYTRVSTKEQAEGNLSLGTQKKACEMYAIKNGYNILSCFGGTYESAASDERKEFKKLIEYCKKQKLSSLKIVVYSLDRFSRTGDNAIWLSRQLRDLGIQIVSVTQPIDTNNPAGVLQQNILFLFSQYDNDLRRQKTIAGMKEKLLQGVWPCGAPMGYDNITINGQKSIAINEKGRLLRKAFIWKANEGITMVEIIKRLENQGLKVSHQRMSEILENPFYCGMLSHSLLEGEMVEGKHEKLISKELFLKANQEKAKIPSGYKANMLNESLPLKLFIKCDNCKENLRGYIVKSKNLYYYKCDNGSTCSCNVSAKKLHSLFETIIDEVTLHEDYVDLYKLQLRKIYTTLNTEREEHLSQYKLKSKELEEKIERLEERFINEEIKADLYEKFSLKFRKEREEMDAYVNMTTFSTSNLEKYISRSADYLMELPSMWTSSDYKDKQKLQFSIFPKGFTIPRKLTNLEP</sequence>
<dbReference type="Gene3D" id="3.90.1750.20">
    <property type="entry name" value="Putative Large Serine Recombinase, Chain B, Domain 2"/>
    <property type="match status" value="1"/>
</dbReference>
<dbReference type="GO" id="GO:0000150">
    <property type="term" value="F:DNA strand exchange activity"/>
    <property type="evidence" value="ECO:0007669"/>
    <property type="project" value="InterPro"/>
</dbReference>
<dbReference type="GO" id="GO:0003677">
    <property type="term" value="F:DNA binding"/>
    <property type="evidence" value="ECO:0007669"/>
    <property type="project" value="InterPro"/>
</dbReference>
<dbReference type="InterPro" id="IPR011109">
    <property type="entry name" value="DNA_bind_recombinase_dom"/>
</dbReference>
<dbReference type="InterPro" id="IPR006119">
    <property type="entry name" value="Resolv_N"/>
</dbReference>
<dbReference type="Gene3D" id="3.40.50.1390">
    <property type="entry name" value="Resolvase, N-terminal catalytic domain"/>
    <property type="match status" value="1"/>
</dbReference>
<evidence type="ECO:0000313" key="3">
    <source>
        <dbReference type="EMBL" id="QEC55695.1"/>
    </source>
</evidence>
<name>A0A5B8UH50_9BACT</name>
<dbReference type="SMART" id="SM00857">
    <property type="entry name" value="Resolvase"/>
    <property type="match status" value="1"/>
</dbReference>
<gene>
    <name evidence="3" type="ORF">FSB75_07245</name>
</gene>
<dbReference type="PROSITE" id="PS51736">
    <property type="entry name" value="RECOMBINASES_3"/>
    <property type="match status" value="1"/>
</dbReference>
<dbReference type="EMBL" id="CP042433">
    <property type="protein sequence ID" value="QEC55695.1"/>
    <property type="molecule type" value="Genomic_DNA"/>
</dbReference>
<dbReference type="OrthoDB" id="9815006at2"/>
<evidence type="ECO:0000256" key="1">
    <source>
        <dbReference type="SAM" id="Coils"/>
    </source>
</evidence>
<protein>
    <submittedName>
        <fullName evidence="3">Recombinase family protein</fullName>
    </submittedName>
</protein>
<dbReference type="Pfam" id="PF00239">
    <property type="entry name" value="Resolvase"/>
    <property type="match status" value="1"/>
</dbReference>
<dbReference type="RefSeq" id="WP_146784890.1">
    <property type="nucleotide sequence ID" value="NZ_BAABIO010000002.1"/>
</dbReference>
<organism evidence="3 4">
    <name type="scientific">Flavisolibacter ginsenosidimutans</name>
    <dbReference type="NCBI Taxonomy" id="661481"/>
    <lineage>
        <taxon>Bacteria</taxon>
        <taxon>Pseudomonadati</taxon>
        <taxon>Bacteroidota</taxon>
        <taxon>Chitinophagia</taxon>
        <taxon>Chitinophagales</taxon>
        <taxon>Chitinophagaceae</taxon>
        <taxon>Flavisolibacter</taxon>
    </lineage>
</organism>
<reference evidence="3 4" key="1">
    <citation type="journal article" date="2015" name="Int. J. Syst. Evol. Microbiol.">
        <title>Flavisolibacter ginsenosidimutans sp. nov., with ginsenoside-converting activity isolated from soil used for cultivating ginseng.</title>
        <authorList>
            <person name="Zhao Y."/>
            <person name="Liu Q."/>
            <person name="Kang M.S."/>
            <person name="Jin F."/>
            <person name="Yu H."/>
            <person name="Im W.T."/>
        </authorList>
    </citation>
    <scope>NUCLEOTIDE SEQUENCE [LARGE SCALE GENOMIC DNA]</scope>
    <source>
        <strain evidence="3 4">Gsoil 636</strain>
    </source>
</reference>